<keyword evidence="2" id="KW-0812">Transmembrane</keyword>
<gene>
    <name evidence="3" type="ORF">VOLCADRAFT_94041</name>
</gene>
<protein>
    <submittedName>
        <fullName evidence="3">Uncharacterized protein</fullName>
    </submittedName>
</protein>
<feature type="compositionally biased region" description="Basic and acidic residues" evidence="1">
    <location>
        <begin position="70"/>
        <end position="80"/>
    </location>
</feature>
<dbReference type="AlphaFoldDB" id="D8U3R9"/>
<reference evidence="3 4" key="1">
    <citation type="journal article" date="2010" name="Science">
        <title>Genomic analysis of organismal complexity in the multicellular green alga Volvox carteri.</title>
        <authorList>
            <person name="Prochnik S.E."/>
            <person name="Umen J."/>
            <person name="Nedelcu A.M."/>
            <person name="Hallmann A."/>
            <person name="Miller S.M."/>
            <person name="Nishii I."/>
            <person name="Ferris P."/>
            <person name="Kuo A."/>
            <person name="Mitros T."/>
            <person name="Fritz-Laylin L.K."/>
            <person name="Hellsten U."/>
            <person name="Chapman J."/>
            <person name="Simakov O."/>
            <person name="Rensing S.A."/>
            <person name="Terry A."/>
            <person name="Pangilinan J."/>
            <person name="Kapitonov V."/>
            <person name="Jurka J."/>
            <person name="Salamov A."/>
            <person name="Shapiro H."/>
            <person name="Schmutz J."/>
            <person name="Grimwood J."/>
            <person name="Lindquist E."/>
            <person name="Lucas S."/>
            <person name="Grigoriev I.V."/>
            <person name="Schmitt R."/>
            <person name="Kirk D."/>
            <person name="Rokhsar D.S."/>
        </authorList>
    </citation>
    <scope>NUCLEOTIDE SEQUENCE [LARGE SCALE GENOMIC DNA]</scope>
    <source>
        <strain evidence="4">f. Nagariensis / Eve</strain>
    </source>
</reference>
<accession>D8U3R9</accession>
<dbReference type="GeneID" id="9622285"/>
<feature type="region of interest" description="Disordered" evidence="1">
    <location>
        <begin position="365"/>
        <end position="398"/>
    </location>
</feature>
<feature type="region of interest" description="Disordered" evidence="1">
    <location>
        <begin position="65"/>
        <end position="182"/>
    </location>
</feature>
<feature type="transmembrane region" description="Helical" evidence="2">
    <location>
        <begin position="406"/>
        <end position="430"/>
    </location>
</feature>
<name>D8U3R9_VOLCA</name>
<feature type="compositionally biased region" description="Low complexity" evidence="1">
    <location>
        <begin position="365"/>
        <end position="384"/>
    </location>
</feature>
<dbReference type="Proteomes" id="UP000001058">
    <property type="component" value="Unassembled WGS sequence"/>
</dbReference>
<sequence length="488" mass="50771">MSAIRSSHSSTSRSSSSRHGTSGSSFCDLLLLSIMRLYYGLTGFLTSQPAANTQAVANFHRSAAVTAGDDGGKSDDKGQRSDSSTAFTGAEPSWLPDCTTTAADVGSDTPRPHAVSSQSRQEGTHDDDSYLPSLADTVGARNALQPRVGVEPVGKMGAGNTETGSGRGRAGNGGLRQQQRWRHSRRTLAAAAANVSDGARGTSILVAGNGTAEVYLVLAGTAADPADRYGINLSYESLAAAGLQAALLSVLPRTLTLLDSSGVVTVTWNNESAQPVLDGVNSYFELHIPATNLDTEEGFGCLVYNTTSNLLHTAAGNITSLPTAAGAVVPPPASYNATTQMLVCRLVSAGGSYVVAQEQQQQQQQAALSSGGNGNTSNSNTINTGGEGVGSGGGGSKRRDASLAELVTASVVGAVMAIPISALVVTLWVLRSRRRRKEAAEAEALALARAAERQQHHQHHYKQQQQQLQQPSTRHMASVPYIAVHPVN</sequence>
<keyword evidence="2" id="KW-0472">Membrane</keyword>
<evidence type="ECO:0000313" key="4">
    <source>
        <dbReference type="Proteomes" id="UP000001058"/>
    </source>
</evidence>
<proteinExistence type="predicted"/>
<evidence type="ECO:0000256" key="1">
    <source>
        <dbReference type="SAM" id="MobiDB-lite"/>
    </source>
</evidence>
<evidence type="ECO:0000313" key="3">
    <source>
        <dbReference type="EMBL" id="EFJ45658.1"/>
    </source>
</evidence>
<evidence type="ECO:0000256" key="2">
    <source>
        <dbReference type="SAM" id="Phobius"/>
    </source>
</evidence>
<organism evidence="4">
    <name type="scientific">Volvox carteri f. nagariensis</name>
    <dbReference type="NCBI Taxonomy" id="3068"/>
    <lineage>
        <taxon>Eukaryota</taxon>
        <taxon>Viridiplantae</taxon>
        <taxon>Chlorophyta</taxon>
        <taxon>core chlorophytes</taxon>
        <taxon>Chlorophyceae</taxon>
        <taxon>CS clade</taxon>
        <taxon>Chlamydomonadales</taxon>
        <taxon>Volvocaceae</taxon>
        <taxon>Volvox</taxon>
    </lineage>
</organism>
<feature type="compositionally biased region" description="Gly residues" evidence="1">
    <location>
        <begin position="385"/>
        <end position="395"/>
    </location>
</feature>
<dbReference type="InParanoid" id="D8U3R9"/>
<dbReference type="RefSeq" id="XP_002953348.1">
    <property type="nucleotide sequence ID" value="XM_002953302.1"/>
</dbReference>
<feature type="region of interest" description="Disordered" evidence="1">
    <location>
        <begin position="1"/>
        <end position="23"/>
    </location>
</feature>
<dbReference type="EMBL" id="GL378356">
    <property type="protein sequence ID" value="EFJ45658.1"/>
    <property type="molecule type" value="Genomic_DNA"/>
</dbReference>
<keyword evidence="4" id="KW-1185">Reference proteome</keyword>
<dbReference type="KEGG" id="vcn:VOLCADRAFT_94041"/>
<feature type="compositionally biased region" description="Gly residues" evidence="1">
    <location>
        <begin position="165"/>
        <end position="174"/>
    </location>
</feature>
<dbReference type="OrthoDB" id="10671893at2759"/>
<keyword evidence="2" id="KW-1133">Transmembrane helix</keyword>